<dbReference type="InterPro" id="IPR035802">
    <property type="entry name" value="ENTH/VHS_tepsin"/>
</dbReference>
<name>A0AAV2QS32_MEGNR</name>
<sequence length="581" mass="64119">MLHLGICCCVILWDPREARCWYPRHLWWGHMGPPQVCPLVTFASPTHHWCTTPTAAPTPCPCLHVAADTTVLPRPLYATTGKPPIDSWFRSNNLCSMHTTQKETTPPSLHGNIIKTNVKMELLKEARNVVDFATYYPLLNKATADNDTPTPGYVFEEILKLSQQSPGHRTHLVEFLLARLKILTWGGKQKVVRILHQLSLRGPIGVRVYLRSQDGELRRAASAGGPPDPLLANTPQLFLSSAIQELLTLLFDPHTMREDEAWLAKGGKEDSNTKESSVAQGYGSSAKGKYEGFGSSPINQSDSIYGQVRGMVERVMTPTGGREGSAMELLQGEKGDYQPLALPTLGPLPAAPQLQSTHAQLPIMAQSLTSRHRAHRAGRAGGGWESSDDETPIDSSSAATEALRRLSLGDLSLAPLEPPPGMSEEEFLQELLEDHKTWPLDHDKLRESCRKCLQHDLAFLLDKIGHSLARISSTLALENKPQNKETLMTTTCGNIDQKTALPQMSDSFIEKTELVVDEGTIQLMTLLLLIEFGLHYDIFSASLIQTNIGNILTGLHDKSEMDCMVKVKSKKICLILNKLVS</sequence>
<evidence type="ECO:0000256" key="1">
    <source>
        <dbReference type="ARBA" id="ARBA00004541"/>
    </source>
</evidence>
<dbReference type="AlphaFoldDB" id="A0AAV2QS32"/>
<evidence type="ECO:0000256" key="2">
    <source>
        <dbReference type="ARBA" id="ARBA00004555"/>
    </source>
</evidence>
<evidence type="ECO:0000313" key="8">
    <source>
        <dbReference type="Proteomes" id="UP001497623"/>
    </source>
</evidence>
<gene>
    <name evidence="7" type="ORF">MNOR_LOCUS15683</name>
</gene>
<dbReference type="GO" id="GO:0032588">
    <property type="term" value="C:trans-Golgi network membrane"/>
    <property type="evidence" value="ECO:0007669"/>
    <property type="project" value="TreeGrafter"/>
</dbReference>
<organism evidence="7 8">
    <name type="scientific">Meganyctiphanes norvegica</name>
    <name type="common">Northern krill</name>
    <name type="synonym">Thysanopoda norvegica</name>
    <dbReference type="NCBI Taxonomy" id="48144"/>
    <lineage>
        <taxon>Eukaryota</taxon>
        <taxon>Metazoa</taxon>
        <taxon>Ecdysozoa</taxon>
        <taxon>Arthropoda</taxon>
        <taxon>Crustacea</taxon>
        <taxon>Multicrustacea</taxon>
        <taxon>Malacostraca</taxon>
        <taxon>Eumalacostraca</taxon>
        <taxon>Eucarida</taxon>
        <taxon>Euphausiacea</taxon>
        <taxon>Euphausiidae</taxon>
        <taxon>Meganyctiphanes</taxon>
    </lineage>
</organism>
<feature type="non-terminal residue" evidence="7">
    <location>
        <position position="581"/>
    </location>
</feature>
<evidence type="ECO:0000256" key="4">
    <source>
        <dbReference type="ARBA" id="ARBA00023329"/>
    </source>
</evidence>
<keyword evidence="3" id="KW-0333">Golgi apparatus</keyword>
<protein>
    <recommendedName>
        <fullName evidence="9">ENTH domain-containing protein</fullName>
    </recommendedName>
</protein>
<dbReference type="InterPro" id="IPR008942">
    <property type="entry name" value="ENTH_VHS"/>
</dbReference>
<keyword evidence="6" id="KW-0732">Signal</keyword>
<feature type="compositionally biased region" description="Basic and acidic residues" evidence="5">
    <location>
        <begin position="264"/>
        <end position="273"/>
    </location>
</feature>
<dbReference type="PANTHER" id="PTHR21514:SF0">
    <property type="entry name" value="AP-4 COMPLEX ACCESSORY SUBUNIT TEPSIN"/>
    <property type="match status" value="1"/>
</dbReference>
<feature type="region of interest" description="Disordered" evidence="5">
    <location>
        <begin position="264"/>
        <end position="283"/>
    </location>
</feature>
<feature type="region of interest" description="Disordered" evidence="5">
    <location>
        <begin position="372"/>
        <end position="396"/>
    </location>
</feature>
<dbReference type="Gene3D" id="1.25.40.90">
    <property type="match status" value="1"/>
</dbReference>
<comment type="subcellular location">
    <subcellularLocation>
        <location evidence="1">Cytoplasmic vesicle</location>
    </subcellularLocation>
    <subcellularLocation>
        <location evidence="2">Golgi apparatus</location>
    </subcellularLocation>
</comment>
<dbReference type="GO" id="GO:0031410">
    <property type="term" value="C:cytoplasmic vesicle"/>
    <property type="evidence" value="ECO:0007669"/>
    <property type="project" value="UniProtKB-SubCell"/>
</dbReference>
<feature type="compositionally biased region" description="Polar residues" evidence="5">
    <location>
        <begin position="274"/>
        <end position="283"/>
    </location>
</feature>
<keyword evidence="4" id="KW-0968">Cytoplasmic vesicle</keyword>
<dbReference type="PANTHER" id="PTHR21514">
    <property type="entry name" value="AP-4 COMPLEX ACCESSORY SUBUNIT TEPSIN"/>
    <property type="match status" value="1"/>
</dbReference>
<evidence type="ECO:0000256" key="6">
    <source>
        <dbReference type="SAM" id="SignalP"/>
    </source>
</evidence>
<keyword evidence="8" id="KW-1185">Reference proteome</keyword>
<dbReference type="Proteomes" id="UP001497623">
    <property type="component" value="Unassembled WGS sequence"/>
</dbReference>
<dbReference type="EMBL" id="CAXKWB010009919">
    <property type="protein sequence ID" value="CAL4096301.1"/>
    <property type="molecule type" value="Genomic_DNA"/>
</dbReference>
<dbReference type="CDD" id="cd03572">
    <property type="entry name" value="ENTH_like_Tepsin"/>
    <property type="match status" value="1"/>
</dbReference>
<feature type="signal peptide" evidence="6">
    <location>
        <begin position="1"/>
        <end position="20"/>
    </location>
</feature>
<evidence type="ECO:0000256" key="5">
    <source>
        <dbReference type="SAM" id="MobiDB-lite"/>
    </source>
</evidence>
<accession>A0AAV2QS32</accession>
<comment type="caution">
    <text evidence="7">The sequence shown here is derived from an EMBL/GenBank/DDBJ whole genome shotgun (WGS) entry which is preliminary data.</text>
</comment>
<evidence type="ECO:0000313" key="7">
    <source>
        <dbReference type="EMBL" id="CAL4096301.1"/>
    </source>
</evidence>
<evidence type="ECO:0000256" key="3">
    <source>
        <dbReference type="ARBA" id="ARBA00023034"/>
    </source>
</evidence>
<reference evidence="7 8" key="1">
    <citation type="submission" date="2024-05" db="EMBL/GenBank/DDBJ databases">
        <authorList>
            <person name="Wallberg A."/>
        </authorList>
    </citation>
    <scope>NUCLEOTIDE SEQUENCE [LARGE SCALE GENOMIC DNA]</scope>
</reference>
<dbReference type="InterPro" id="IPR039273">
    <property type="entry name" value="TEPSIN"/>
</dbReference>
<feature type="chain" id="PRO_5043337671" description="ENTH domain-containing protein" evidence="6">
    <location>
        <begin position="21"/>
        <end position="581"/>
    </location>
</feature>
<evidence type="ECO:0008006" key="9">
    <source>
        <dbReference type="Google" id="ProtNLM"/>
    </source>
</evidence>
<proteinExistence type="predicted"/>